<comment type="caution">
    <text evidence="2">The sequence shown here is derived from an EMBL/GenBank/DDBJ whole genome shotgun (WGS) entry which is preliminary data.</text>
</comment>
<dbReference type="AlphaFoldDB" id="A0A2V2YLB3"/>
<feature type="transmembrane region" description="Helical" evidence="1">
    <location>
        <begin position="119"/>
        <end position="139"/>
    </location>
</feature>
<feature type="transmembrane region" description="Helical" evidence="1">
    <location>
        <begin position="23"/>
        <end position="43"/>
    </location>
</feature>
<accession>A0A2V2YLB3</accession>
<dbReference type="EMBL" id="QGTQ01000045">
    <property type="protein sequence ID" value="PWV89406.1"/>
    <property type="molecule type" value="Genomic_DNA"/>
</dbReference>
<organism evidence="2 3">
    <name type="scientific">Paenibacillus cellulosilyticus</name>
    <dbReference type="NCBI Taxonomy" id="375489"/>
    <lineage>
        <taxon>Bacteria</taxon>
        <taxon>Bacillati</taxon>
        <taxon>Bacillota</taxon>
        <taxon>Bacilli</taxon>
        <taxon>Bacillales</taxon>
        <taxon>Paenibacillaceae</taxon>
        <taxon>Paenibacillus</taxon>
    </lineage>
</organism>
<sequence length="544" mass="61102">MGEALDAYYSLVRNNLIRQMRSYSFLLIVLITLFVGYASVPSASDGYQVFYIGGVRGIYNSAWLGGMVTMLSTLLVWLFAFFMLRSQISEDGRLKVGQIVASTPVSNFRYIASKAISNFVVLVAIEVILFLAFMVMQLIRGESYQLQINDYLSPFVIIVMPSMLVLAALTVFFDVFPGIKGVIGNIIFFALWICFSVISIASPNNFWDVFGLESIRTDMVQEATLHYPFLATSEEGGSFGYYSNDGDVATFIWQGVDWDSHLLTLRLIWACIAICILILSSLVFNRFRNERSKKNPLAIQQLIGLSDAKVQAKPALDHYEFKLTPVSKERKLRIGRLARADLFVMLKDNSIWWYIIVLGCLGGSLLLSLDRIGSWMPVVAVLPIALWSQMGTREKYHFTWDMIASSCPPLYRFFSVWFAGIAASLLVSAGVLVRYAIEQQWSSVGSWLVAAVFIPTLAMTLGMISGSRKLFEVLYMLLWYLGPINDIPYLDFLGATTDHSEIYAVATVILLAVALFVQQFKEKRFVSIAADKERIKQYSEGGMS</sequence>
<evidence type="ECO:0000313" key="2">
    <source>
        <dbReference type="EMBL" id="PWV89406.1"/>
    </source>
</evidence>
<evidence type="ECO:0000313" key="3">
    <source>
        <dbReference type="Proteomes" id="UP000246635"/>
    </source>
</evidence>
<gene>
    <name evidence="2" type="ORF">DFQ01_1453</name>
</gene>
<feature type="transmembrane region" description="Helical" evidence="1">
    <location>
        <begin position="63"/>
        <end position="84"/>
    </location>
</feature>
<dbReference type="OrthoDB" id="6017159at2"/>
<name>A0A2V2YLB3_9BACL</name>
<feature type="transmembrane region" description="Helical" evidence="1">
    <location>
        <begin position="351"/>
        <end position="369"/>
    </location>
</feature>
<keyword evidence="1" id="KW-0812">Transmembrane</keyword>
<keyword evidence="3" id="KW-1185">Reference proteome</keyword>
<protein>
    <submittedName>
        <fullName evidence="2">Uncharacterized protein</fullName>
    </submittedName>
</protein>
<feature type="transmembrane region" description="Helical" evidence="1">
    <location>
        <begin position="267"/>
        <end position="284"/>
    </location>
</feature>
<reference evidence="2 3" key="1">
    <citation type="submission" date="2018-05" db="EMBL/GenBank/DDBJ databases">
        <title>Genomic Encyclopedia of Type Strains, Phase III (KMG-III): the genomes of soil and plant-associated and newly described type strains.</title>
        <authorList>
            <person name="Whitman W."/>
        </authorList>
    </citation>
    <scope>NUCLEOTIDE SEQUENCE [LARGE SCALE GENOMIC DNA]</scope>
    <source>
        <strain evidence="2 3">CECT 5696</strain>
    </source>
</reference>
<feature type="transmembrane region" description="Helical" evidence="1">
    <location>
        <begin position="443"/>
        <end position="461"/>
    </location>
</feature>
<feature type="transmembrane region" description="Helical" evidence="1">
    <location>
        <begin position="182"/>
        <end position="202"/>
    </location>
</feature>
<dbReference type="Proteomes" id="UP000246635">
    <property type="component" value="Unassembled WGS sequence"/>
</dbReference>
<keyword evidence="1" id="KW-0472">Membrane</keyword>
<evidence type="ECO:0000256" key="1">
    <source>
        <dbReference type="SAM" id="Phobius"/>
    </source>
</evidence>
<keyword evidence="1" id="KW-1133">Transmembrane helix</keyword>
<feature type="transmembrane region" description="Helical" evidence="1">
    <location>
        <begin position="151"/>
        <end position="175"/>
    </location>
</feature>
<feature type="transmembrane region" description="Helical" evidence="1">
    <location>
        <begin position="413"/>
        <end position="437"/>
    </location>
</feature>
<dbReference type="RefSeq" id="WP_110047478.1">
    <property type="nucleotide sequence ID" value="NZ_CP054613.1"/>
</dbReference>
<feature type="transmembrane region" description="Helical" evidence="1">
    <location>
        <begin position="502"/>
        <end position="520"/>
    </location>
</feature>
<proteinExistence type="predicted"/>